<feature type="domain" description="Reverse transcriptase zinc-binding" evidence="1">
    <location>
        <begin position="2"/>
        <end position="44"/>
    </location>
</feature>
<evidence type="ECO:0000313" key="2">
    <source>
        <dbReference type="EMBL" id="PKU68056.1"/>
    </source>
</evidence>
<keyword evidence="3" id="KW-1185">Reference proteome</keyword>
<dbReference type="Pfam" id="PF13966">
    <property type="entry name" value="zf-RVT"/>
    <property type="match status" value="1"/>
</dbReference>
<evidence type="ECO:0000313" key="3">
    <source>
        <dbReference type="Proteomes" id="UP000233837"/>
    </source>
</evidence>
<proteinExistence type="predicted"/>
<dbReference type="InterPro" id="IPR026960">
    <property type="entry name" value="RVT-Znf"/>
</dbReference>
<name>A0A2I0VXC5_9ASPA</name>
<reference evidence="2 3" key="1">
    <citation type="journal article" date="2016" name="Sci. Rep.">
        <title>The Dendrobium catenatum Lindl. genome sequence provides insights into polysaccharide synthase, floral development and adaptive evolution.</title>
        <authorList>
            <person name="Zhang G.Q."/>
            <person name="Xu Q."/>
            <person name="Bian C."/>
            <person name="Tsai W.C."/>
            <person name="Yeh C.M."/>
            <person name="Liu K.W."/>
            <person name="Yoshida K."/>
            <person name="Zhang L.S."/>
            <person name="Chang S.B."/>
            <person name="Chen F."/>
            <person name="Shi Y."/>
            <person name="Su Y.Y."/>
            <person name="Zhang Y.Q."/>
            <person name="Chen L.J."/>
            <person name="Yin Y."/>
            <person name="Lin M."/>
            <person name="Huang H."/>
            <person name="Deng H."/>
            <person name="Wang Z.W."/>
            <person name="Zhu S.L."/>
            <person name="Zhao X."/>
            <person name="Deng C."/>
            <person name="Niu S.C."/>
            <person name="Huang J."/>
            <person name="Wang M."/>
            <person name="Liu G.H."/>
            <person name="Yang H.J."/>
            <person name="Xiao X.J."/>
            <person name="Hsiao Y.Y."/>
            <person name="Wu W.L."/>
            <person name="Chen Y.Y."/>
            <person name="Mitsuda N."/>
            <person name="Ohme-Takagi M."/>
            <person name="Luo Y.B."/>
            <person name="Van de Peer Y."/>
            <person name="Liu Z.J."/>
        </authorList>
    </citation>
    <scope>NUCLEOTIDE SEQUENCE [LARGE SCALE GENOMIC DNA]</scope>
    <source>
        <tissue evidence="2">The whole plant</tissue>
    </source>
</reference>
<accession>A0A2I0VXC5</accession>
<organism evidence="2 3">
    <name type="scientific">Dendrobium catenatum</name>
    <dbReference type="NCBI Taxonomy" id="906689"/>
    <lineage>
        <taxon>Eukaryota</taxon>
        <taxon>Viridiplantae</taxon>
        <taxon>Streptophyta</taxon>
        <taxon>Embryophyta</taxon>
        <taxon>Tracheophyta</taxon>
        <taxon>Spermatophyta</taxon>
        <taxon>Magnoliopsida</taxon>
        <taxon>Liliopsida</taxon>
        <taxon>Asparagales</taxon>
        <taxon>Orchidaceae</taxon>
        <taxon>Epidendroideae</taxon>
        <taxon>Malaxideae</taxon>
        <taxon>Dendrobiinae</taxon>
        <taxon>Dendrobium</taxon>
    </lineage>
</organism>
<protein>
    <recommendedName>
        <fullName evidence="1">Reverse transcriptase zinc-binding domain-containing protein</fullName>
    </recommendedName>
</protein>
<dbReference type="EMBL" id="KZ503149">
    <property type="protein sequence ID" value="PKU68056.1"/>
    <property type="molecule type" value="Genomic_DNA"/>
</dbReference>
<dbReference type="AlphaFoldDB" id="A0A2I0VXC5"/>
<gene>
    <name evidence="2" type="ORF">MA16_Dca022965</name>
</gene>
<reference evidence="2 3" key="2">
    <citation type="journal article" date="2017" name="Nature">
        <title>The Apostasia genome and the evolution of orchids.</title>
        <authorList>
            <person name="Zhang G.Q."/>
            <person name="Liu K.W."/>
            <person name="Li Z."/>
            <person name="Lohaus R."/>
            <person name="Hsiao Y.Y."/>
            <person name="Niu S.C."/>
            <person name="Wang J.Y."/>
            <person name="Lin Y.C."/>
            <person name="Xu Q."/>
            <person name="Chen L.J."/>
            <person name="Yoshida K."/>
            <person name="Fujiwara S."/>
            <person name="Wang Z.W."/>
            <person name="Zhang Y.Q."/>
            <person name="Mitsuda N."/>
            <person name="Wang M."/>
            <person name="Liu G.H."/>
            <person name="Pecoraro L."/>
            <person name="Huang H.X."/>
            <person name="Xiao X.J."/>
            <person name="Lin M."/>
            <person name="Wu X.Y."/>
            <person name="Wu W.L."/>
            <person name="Chen Y.Y."/>
            <person name="Chang S.B."/>
            <person name="Sakamoto S."/>
            <person name="Ohme-Takagi M."/>
            <person name="Yagi M."/>
            <person name="Zeng S.J."/>
            <person name="Shen C.Y."/>
            <person name="Yeh C.M."/>
            <person name="Luo Y.B."/>
            <person name="Tsai W.C."/>
            <person name="Van de Peer Y."/>
            <person name="Liu Z.J."/>
        </authorList>
    </citation>
    <scope>NUCLEOTIDE SEQUENCE [LARGE SCALE GENOMIC DNA]</scope>
    <source>
        <tissue evidence="2">The whole plant</tissue>
    </source>
</reference>
<sequence length="143" mass="16854">MAILRKLKTADNLQSRGIVVPLACSFCHGYPENHSHLFFGCDFSFTILTRLLPDLNCFLLKPTIAQIFEFLEHSLIYNRLEKNFCYLTVSCTIYHIWRERNNRCFSNLNTNSVKILCIIYADIRLKVSKWQNKDMLLRRFNGI</sequence>
<dbReference type="Proteomes" id="UP000233837">
    <property type="component" value="Unassembled WGS sequence"/>
</dbReference>
<evidence type="ECO:0000259" key="1">
    <source>
        <dbReference type="Pfam" id="PF13966"/>
    </source>
</evidence>